<dbReference type="EMBL" id="CM002803">
    <property type="protein sequence ID" value="KEI65608.1"/>
    <property type="molecule type" value="Genomic_DNA"/>
</dbReference>
<dbReference type="PROSITE" id="PS00094">
    <property type="entry name" value="C5_MTASE_1"/>
    <property type="match status" value="1"/>
</dbReference>
<evidence type="ECO:0000256" key="2">
    <source>
        <dbReference type="ARBA" id="ARBA00022679"/>
    </source>
</evidence>
<dbReference type="Proteomes" id="UP000027395">
    <property type="component" value="Chromosome"/>
</dbReference>
<evidence type="ECO:0000256" key="6">
    <source>
        <dbReference type="RuleBase" id="RU000416"/>
    </source>
</evidence>
<evidence type="ECO:0000313" key="8">
    <source>
        <dbReference type="EMBL" id="KEI65608.1"/>
    </source>
</evidence>
<evidence type="ECO:0000256" key="7">
    <source>
        <dbReference type="RuleBase" id="RU000417"/>
    </source>
</evidence>
<dbReference type="GO" id="GO:0003677">
    <property type="term" value="F:DNA binding"/>
    <property type="evidence" value="ECO:0007669"/>
    <property type="project" value="TreeGrafter"/>
</dbReference>
<keyword evidence="1 5" id="KW-0489">Methyltransferase</keyword>
<dbReference type="InterPro" id="IPR001525">
    <property type="entry name" value="C5_MeTfrase"/>
</dbReference>
<dbReference type="PRINTS" id="PR00105">
    <property type="entry name" value="C5METTRFRASE"/>
</dbReference>
<dbReference type="AlphaFoldDB" id="A0A073CD76"/>
<evidence type="ECO:0000256" key="3">
    <source>
        <dbReference type="ARBA" id="ARBA00022691"/>
    </source>
</evidence>
<dbReference type="PATRIC" id="fig|388467.6.peg.345"/>
<dbReference type="HOGENOM" id="CLU_006958_2_0_3"/>
<protein>
    <recommendedName>
        <fullName evidence="7">Cytosine-specific methyltransferase</fullName>
        <ecNumber evidence="7">2.1.1.37</ecNumber>
    </recommendedName>
</protein>
<comment type="similarity">
    <text evidence="5 6">Belongs to the class I-like SAM-binding methyltransferase superfamily. C5-methyltransferase family.</text>
</comment>
<dbReference type="RefSeq" id="WP_042151604.1">
    <property type="nucleotide sequence ID" value="NZ_CM002803.1"/>
</dbReference>
<dbReference type="NCBIfam" id="TIGR00675">
    <property type="entry name" value="dcm"/>
    <property type="match status" value="1"/>
</dbReference>
<dbReference type="GO" id="GO:0003886">
    <property type="term" value="F:DNA (cytosine-5-)-methyltransferase activity"/>
    <property type="evidence" value="ECO:0007669"/>
    <property type="project" value="UniProtKB-EC"/>
</dbReference>
<accession>A0A073CD76</accession>
<dbReference type="PANTHER" id="PTHR10629">
    <property type="entry name" value="CYTOSINE-SPECIFIC METHYLTRANSFERASE"/>
    <property type="match status" value="1"/>
</dbReference>
<keyword evidence="4" id="KW-0680">Restriction system</keyword>
<gene>
    <name evidence="8" type="ORF">A19Y_0392</name>
</gene>
<dbReference type="InterPro" id="IPR050390">
    <property type="entry name" value="C5-Methyltransferase"/>
</dbReference>
<dbReference type="CDD" id="cd00315">
    <property type="entry name" value="Cyt_C5_DNA_methylase"/>
    <property type="match status" value="1"/>
</dbReference>
<reference evidence="8 9" key="1">
    <citation type="journal article" date="2014" name="Appl. Environ. Microbiol.">
        <title>Elucidation of insertion elements encoded on plasmids and in vitro construction of shuttle vectors from the toxic cyanobacterium Planktothrix.</title>
        <authorList>
            <person name="Christiansen G."/>
            <person name="Goesmann A."/>
            <person name="Kurmayer R."/>
        </authorList>
    </citation>
    <scope>NUCLEOTIDE SEQUENCE [LARGE SCALE GENOMIC DNA]</scope>
    <source>
        <strain evidence="8 9">NIVA-CYA 126/8</strain>
    </source>
</reference>
<keyword evidence="9" id="KW-1185">Reference proteome</keyword>
<sequence length="384" mass="44204">MKNFIDLFSGAGGMSCGLEMAGFNCLLGIDFDKYSLETFQANHPHSQTILGDLREITTESIQDIIGNQIIDLICGGPPCQGFSTIGTNNQKDHRNFLFFEFLRMVETFKPNFIILENVTGLLAKKNESTLTLIINSFNQLGYTVDVKVLSAHHYGVPQARRRTILLGNRFGVGNIYPEKRFKDSEKDPDILPLPRTVEWAFNNLLEFEGQSFNHDLKTAQIKNELERERIHYIPEGKGIRYERDQLAYLPASLWYDINWKTIREERFRETKLKRLDRYSHSGTINTNKTTYYHPTEDRYLTPREAAAIQSFPPNYIFYGTSSQQWRQIGNAVPPLLAASVGEAILKLDKLKDNLEKTNSIPDFQAVRSQAFNYRFKEKITEQSH</sequence>
<dbReference type="GO" id="GO:0009307">
    <property type="term" value="P:DNA restriction-modification system"/>
    <property type="evidence" value="ECO:0007669"/>
    <property type="project" value="UniProtKB-KW"/>
</dbReference>
<dbReference type="InterPro" id="IPR029063">
    <property type="entry name" value="SAM-dependent_MTases_sf"/>
</dbReference>
<dbReference type="SUPFAM" id="SSF53335">
    <property type="entry name" value="S-adenosyl-L-methionine-dependent methyltransferases"/>
    <property type="match status" value="1"/>
</dbReference>
<keyword evidence="3 5" id="KW-0949">S-adenosyl-L-methionine</keyword>
<dbReference type="GO" id="GO:0044027">
    <property type="term" value="P:negative regulation of gene expression via chromosomal CpG island methylation"/>
    <property type="evidence" value="ECO:0007669"/>
    <property type="project" value="TreeGrafter"/>
</dbReference>
<organism evidence="8 9">
    <name type="scientific">Planktothrix agardhii (strain NIVA-CYA 126/8)</name>
    <dbReference type="NCBI Taxonomy" id="388467"/>
    <lineage>
        <taxon>Bacteria</taxon>
        <taxon>Bacillati</taxon>
        <taxon>Cyanobacteriota</taxon>
        <taxon>Cyanophyceae</taxon>
        <taxon>Oscillatoriophycideae</taxon>
        <taxon>Oscillatoriales</taxon>
        <taxon>Microcoleaceae</taxon>
        <taxon>Planktothrix</taxon>
    </lineage>
</organism>
<comment type="catalytic activity">
    <reaction evidence="7">
        <text>a 2'-deoxycytidine in DNA + S-adenosyl-L-methionine = a 5-methyl-2'-deoxycytidine in DNA + S-adenosyl-L-homocysteine + H(+)</text>
        <dbReference type="Rhea" id="RHEA:13681"/>
        <dbReference type="Rhea" id="RHEA-COMP:11369"/>
        <dbReference type="Rhea" id="RHEA-COMP:11370"/>
        <dbReference type="ChEBI" id="CHEBI:15378"/>
        <dbReference type="ChEBI" id="CHEBI:57856"/>
        <dbReference type="ChEBI" id="CHEBI:59789"/>
        <dbReference type="ChEBI" id="CHEBI:85452"/>
        <dbReference type="ChEBI" id="CHEBI:85454"/>
        <dbReference type="EC" id="2.1.1.37"/>
    </reaction>
</comment>
<evidence type="ECO:0000256" key="5">
    <source>
        <dbReference type="PROSITE-ProRule" id="PRU01016"/>
    </source>
</evidence>
<dbReference type="Gene3D" id="3.90.120.10">
    <property type="entry name" value="DNA Methylase, subunit A, domain 2"/>
    <property type="match status" value="1"/>
</dbReference>
<dbReference type="InterPro" id="IPR031303">
    <property type="entry name" value="C5_meth_CS"/>
</dbReference>
<keyword evidence="2 5" id="KW-0808">Transferase</keyword>
<evidence type="ECO:0000256" key="4">
    <source>
        <dbReference type="ARBA" id="ARBA00022747"/>
    </source>
</evidence>
<evidence type="ECO:0000256" key="1">
    <source>
        <dbReference type="ARBA" id="ARBA00022603"/>
    </source>
</evidence>
<dbReference type="PANTHER" id="PTHR10629:SF52">
    <property type="entry name" value="DNA (CYTOSINE-5)-METHYLTRANSFERASE 1"/>
    <property type="match status" value="1"/>
</dbReference>
<dbReference type="GO" id="GO:0032259">
    <property type="term" value="P:methylation"/>
    <property type="evidence" value="ECO:0007669"/>
    <property type="project" value="UniProtKB-KW"/>
</dbReference>
<proteinExistence type="inferred from homology"/>
<name>A0A073CD76_PLAA1</name>
<dbReference type="Gene3D" id="3.40.50.150">
    <property type="entry name" value="Vaccinia Virus protein VP39"/>
    <property type="match status" value="1"/>
</dbReference>
<feature type="active site" evidence="5">
    <location>
        <position position="79"/>
    </location>
</feature>
<evidence type="ECO:0000313" key="9">
    <source>
        <dbReference type="Proteomes" id="UP000027395"/>
    </source>
</evidence>
<dbReference type="PROSITE" id="PS51679">
    <property type="entry name" value="SAM_MT_C5"/>
    <property type="match status" value="1"/>
</dbReference>
<dbReference type="PROSITE" id="PS00095">
    <property type="entry name" value="C5_MTASE_2"/>
    <property type="match status" value="1"/>
</dbReference>
<dbReference type="eggNOG" id="COG0270">
    <property type="taxonomic scope" value="Bacteria"/>
</dbReference>
<dbReference type="Pfam" id="PF00145">
    <property type="entry name" value="DNA_methylase"/>
    <property type="match status" value="1"/>
</dbReference>
<dbReference type="InterPro" id="IPR018117">
    <property type="entry name" value="C5_DNA_meth_AS"/>
</dbReference>
<dbReference type="STRING" id="388467.A19Y_0392"/>
<dbReference type="EC" id="2.1.1.37" evidence="7"/>